<feature type="transmembrane region" description="Helical" evidence="1">
    <location>
        <begin position="50"/>
        <end position="73"/>
    </location>
</feature>
<protein>
    <submittedName>
        <fullName evidence="2">Uncharacterized protein</fullName>
    </submittedName>
</protein>
<evidence type="ECO:0000256" key="1">
    <source>
        <dbReference type="SAM" id="Phobius"/>
    </source>
</evidence>
<evidence type="ECO:0000313" key="2">
    <source>
        <dbReference type="EMBL" id="QHS82061.1"/>
    </source>
</evidence>
<accession>A0A6C0ARY8</accession>
<feature type="transmembrane region" description="Helical" evidence="1">
    <location>
        <begin position="15"/>
        <end position="38"/>
    </location>
</feature>
<dbReference type="AlphaFoldDB" id="A0A6C0ARY8"/>
<reference evidence="2" key="1">
    <citation type="journal article" date="2020" name="Nature">
        <title>Giant virus diversity and host interactions through global metagenomics.</title>
        <authorList>
            <person name="Schulz F."/>
            <person name="Roux S."/>
            <person name="Paez-Espino D."/>
            <person name="Jungbluth S."/>
            <person name="Walsh D.A."/>
            <person name="Denef V.J."/>
            <person name="McMahon K.D."/>
            <person name="Konstantinidis K.T."/>
            <person name="Eloe-Fadrosh E.A."/>
            <person name="Kyrpides N.C."/>
            <person name="Woyke T."/>
        </authorList>
    </citation>
    <scope>NUCLEOTIDE SEQUENCE</scope>
    <source>
        <strain evidence="2">GVMAG-S-1101165-79</strain>
    </source>
</reference>
<organism evidence="2">
    <name type="scientific">viral metagenome</name>
    <dbReference type="NCBI Taxonomy" id="1070528"/>
    <lineage>
        <taxon>unclassified sequences</taxon>
        <taxon>metagenomes</taxon>
        <taxon>organismal metagenomes</taxon>
    </lineage>
</organism>
<keyword evidence="1" id="KW-0472">Membrane</keyword>
<dbReference type="EMBL" id="MN740762">
    <property type="protein sequence ID" value="QHS82061.1"/>
    <property type="molecule type" value="Genomic_DNA"/>
</dbReference>
<keyword evidence="1" id="KW-0812">Transmembrane</keyword>
<name>A0A6C0ARY8_9ZZZZ</name>
<keyword evidence="1" id="KW-1133">Transmembrane helix</keyword>
<feature type="transmembrane region" description="Helical" evidence="1">
    <location>
        <begin position="125"/>
        <end position="148"/>
    </location>
</feature>
<proteinExistence type="predicted"/>
<sequence length="173" mass="20134">MIFKDITNFTNVNDYLPILNGCINADIIIIFLAFHGVFKSNYLKKWYKKYQLSAVLADVLILFIVIILARFLYKYLFTSFSIWKFTGLALCIQIIHDILFYLLFSSVPQGYNSMLDFFKMYAKEVGAGAIIGDSFMMILACLLTSHFATYNVNYNIIILVISLYFFPYMINYE</sequence>
<feature type="transmembrane region" description="Helical" evidence="1">
    <location>
        <begin position="154"/>
        <end position="172"/>
    </location>
</feature>
<feature type="transmembrane region" description="Helical" evidence="1">
    <location>
        <begin position="85"/>
        <end position="104"/>
    </location>
</feature>